<feature type="disulfide bond" evidence="9">
    <location>
        <begin position="69"/>
        <end position="87"/>
    </location>
</feature>
<comment type="subcellular location">
    <subcellularLocation>
        <location evidence="1">Membrane</location>
        <topology evidence="1">Single-pass membrane protein</topology>
    </subcellularLocation>
</comment>
<reference evidence="11" key="1">
    <citation type="submission" date="2020-04" db="EMBL/GenBank/DDBJ databases">
        <authorList>
            <person name="Neveu A P."/>
        </authorList>
    </citation>
    <scope>NUCLEOTIDE SEQUENCE</scope>
    <source>
        <tissue evidence="11">Whole embryo</tissue>
    </source>
</reference>
<dbReference type="SMART" id="SM00192">
    <property type="entry name" value="LDLa"/>
    <property type="match status" value="3"/>
</dbReference>
<dbReference type="GO" id="GO:0006898">
    <property type="term" value="P:receptor-mediated endocytosis"/>
    <property type="evidence" value="ECO:0007669"/>
    <property type="project" value="TreeGrafter"/>
</dbReference>
<dbReference type="InterPro" id="IPR036055">
    <property type="entry name" value="LDL_receptor-like_sf"/>
</dbReference>
<feature type="signal peptide" evidence="10">
    <location>
        <begin position="1"/>
        <end position="22"/>
    </location>
</feature>
<evidence type="ECO:0000256" key="8">
    <source>
        <dbReference type="ARBA" id="ARBA00023180"/>
    </source>
</evidence>
<dbReference type="AlphaFoldDB" id="A0A6F9DXB7"/>
<feature type="disulfide bond" evidence="9">
    <location>
        <begin position="147"/>
        <end position="165"/>
    </location>
</feature>
<dbReference type="PRINTS" id="PR00261">
    <property type="entry name" value="LDLRECEPTOR"/>
</dbReference>
<gene>
    <name evidence="11" type="primary">Vldlr</name>
</gene>
<dbReference type="PANTHER" id="PTHR22722">
    <property type="entry name" value="LOW-DENSITY LIPOPROTEIN RECEPTOR-RELATED PROTEIN 2-RELATED"/>
    <property type="match status" value="1"/>
</dbReference>
<dbReference type="GO" id="GO:0043235">
    <property type="term" value="C:receptor complex"/>
    <property type="evidence" value="ECO:0007669"/>
    <property type="project" value="TreeGrafter"/>
</dbReference>
<keyword evidence="6 9" id="KW-1015">Disulfide bond</keyword>
<keyword evidence="8" id="KW-0325">Glycoprotein</keyword>
<evidence type="ECO:0000256" key="6">
    <source>
        <dbReference type="ARBA" id="ARBA00023157"/>
    </source>
</evidence>
<keyword evidence="7 11" id="KW-0675">Receptor</keyword>
<dbReference type="CDD" id="cd00112">
    <property type="entry name" value="LDLa"/>
    <property type="match status" value="3"/>
</dbReference>
<evidence type="ECO:0000256" key="9">
    <source>
        <dbReference type="PROSITE-ProRule" id="PRU00124"/>
    </source>
</evidence>
<evidence type="ECO:0000256" key="7">
    <source>
        <dbReference type="ARBA" id="ARBA00023170"/>
    </source>
</evidence>
<feature type="disulfide bond" evidence="9">
    <location>
        <begin position="197"/>
        <end position="212"/>
    </location>
</feature>
<evidence type="ECO:0000256" key="10">
    <source>
        <dbReference type="SAM" id="SignalP"/>
    </source>
</evidence>
<feature type="disulfide bond" evidence="9">
    <location>
        <begin position="159"/>
        <end position="174"/>
    </location>
</feature>
<evidence type="ECO:0000256" key="4">
    <source>
        <dbReference type="ARBA" id="ARBA00022989"/>
    </source>
</evidence>
<accession>A0A6F9DXB7</accession>
<dbReference type="GO" id="GO:0042562">
    <property type="term" value="F:hormone binding"/>
    <property type="evidence" value="ECO:0007669"/>
    <property type="project" value="TreeGrafter"/>
</dbReference>
<feature type="disulfide bond" evidence="9">
    <location>
        <begin position="178"/>
        <end position="190"/>
    </location>
</feature>
<dbReference type="PROSITE" id="PS50068">
    <property type="entry name" value="LDLRA_2"/>
    <property type="match status" value="3"/>
</dbReference>
<name>A0A6F9DXB7_9ASCI</name>
<evidence type="ECO:0000313" key="11">
    <source>
        <dbReference type="EMBL" id="CAB3267616.1"/>
    </source>
</evidence>
<feature type="disulfide bond" evidence="9">
    <location>
        <begin position="62"/>
        <end position="74"/>
    </location>
</feature>
<keyword evidence="11" id="KW-0449">Lipoprotein</keyword>
<dbReference type="InterPro" id="IPR002172">
    <property type="entry name" value="LDrepeatLR_classA_rpt"/>
</dbReference>
<protein>
    <submittedName>
        <fullName evidence="11">Very low-density lipoprotein receptor-like</fullName>
    </submittedName>
</protein>
<keyword evidence="4" id="KW-1133">Transmembrane helix</keyword>
<organism evidence="11">
    <name type="scientific">Phallusia mammillata</name>
    <dbReference type="NCBI Taxonomy" id="59560"/>
    <lineage>
        <taxon>Eukaryota</taxon>
        <taxon>Metazoa</taxon>
        <taxon>Chordata</taxon>
        <taxon>Tunicata</taxon>
        <taxon>Ascidiacea</taxon>
        <taxon>Phlebobranchia</taxon>
        <taxon>Ascidiidae</taxon>
        <taxon>Phallusia</taxon>
    </lineage>
</organism>
<keyword evidence="2" id="KW-0812">Transmembrane</keyword>
<keyword evidence="5" id="KW-0472">Membrane</keyword>
<evidence type="ECO:0000256" key="1">
    <source>
        <dbReference type="ARBA" id="ARBA00004167"/>
    </source>
</evidence>
<feature type="disulfide bond" evidence="9">
    <location>
        <begin position="185"/>
        <end position="203"/>
    </location>
</feature>
<dbReference type="PANTHER" id="PTHR22722:SF15">
    <property type="entry name" value="LOW-DENSITY LIPOPROTEIN RECEPTOR-RELATED"/>
    <property type="match status" value="1"/>
</dbReference>
<feature type="disulfide bond" evidence="9">
    <location>
        <begin position="140"/>
        <end position="152"/>
    </location>
</feature>
<keyword evidence="3" id="KW-0677">Repeat</keyword>
<dbReference type="GO" id="GO:0016324">
    <property type="term" value="C:apical plasma membrane"/>
    <property type="evidence" value="ECO:0007669"/>
    <property type="project" value="TreeGrafter"/>
</dbReference>
<feature type="disulfide bond" evidence="9">
    <location>
        <begin position="81"/>
        <end position="96"/>
    </location>
</feature>
<sequence length="217" mass="23772">MMLMYWKFLAFFVIFFAKPGRGQVCPNHMIQCGTEDRCETYTVKCDGVETCENDELDCDGNCGADEYRCDSGACIPSHMKCNRRQDCAGNDDEAGCTNSEGCHYGSFQCKPSMECRSYSGMCDFGVCPPGDEEPVCDGKCAPDEFACEDGACIPDIYQCDGWQHCAGWEDEKLCSGQCNSDEFVCEVGACVGKSLRCDGTPHCRDGNDEDGCDTIGQ</sequence>
<dbReference type="InterPro" id="IPR051221">
    <property type="entry name" value="LDLR-related"/>
</dbReference>
<dbReference type="EMBL" id="LR791754">
    <property type="protein sequence ID" value="CAB3267616.1"/>
    <property type="molecule type" value="mRNA"/>
</dbReference>
<dbReference type="PROSITE" id="PS01209">
    <property type="entry name" value="LDLRA_1"/>
    <property type="match status" value="2"/>
</dbReference>
<feature type="chain" id="PRO_5026229296" evidence="10">
    <location>
        <begin position="23"/>
        <end position="217"/>
    </location>
</feature>
<evidence type="ECO:0000256" key="3">
    <source>
        <dbReference type="ARBA" id="ARBA00022737"/>
    </source>
</evidence>
<keyword evidence="10" id="KW-0732">Signal</keyword>
<dbReference type="Gene3D" id="4.10.400.10">
    <property type="entry name" value="Low-density Lipoprotein Receptor"/>
    <property type="match status" value="3"/>
</dbReference>
<evidence type="ECO:0000256" key="5">
    <source>
        <dbReference type="ARBA" id="ARBA00023136"/>
    </source>
</evidence>
<dbReference type="SUPFAM" id="SSF57424">
    <property type="entry name" value="LDL receptor-like module"/>
    <property type="match status" value="3"/>
</dbReference>
<proteinExistence type="evidence at transcript level"/>
<evidence type="ECO:0000256" key="2">
    <source>
        <dbReference type="ARBA" id="ARBA00022692"/>
    </source>
</evidence>
<dbReference type="InterPro" id="IPR023415">
    <property type="entry name" value="LDLR_class-A_CS"/>
</dbReference>
<dbReference type="Pfam" id="PF00057">
    <property type="entry name" value="Ldl_recept_a"/>
    <property type="match status" value="3"/>
</dbReference>